<keyword evidence="1" id="KW-0472">Membrane</keyword>
<gene>
    <name evidence="2" type="ORF">I41_48720</name>
</gene>
<name>A0A517U4S1_9BACT</name>
<protein>
    <submittedName>
        <fullName evidence="2">Uncharacterized protein</fullName>
    </submittedName>
</protein>
<accession>A0A517U4S1</accession>
<sequence>MSELMRAMIGCITVTTVVMGTLTFLMRSYLLRRLKRSLRDELAVQIDQLRNELRAEFRQLLADSSGTAPPGASG</sequence>
<dbReference type="Proteomes" id="UP000317909">
    <property type="component" value="Chromosome"/>
</dbReference>
<organism evidence="2 3">
    <name type="scientific">Lacipirellula limnantheis</name>
    <dbReference type="NCBI Taxonomy" id="2528024"/>
    <lineage>
        <taxon>Bacteria</taxon>
        <taxon>Pseudomonadati</taxon>
        <taxon>Planctomycetota</taxon>
        <taxon>Planctomycetia</taxon>
        <taxon>Pirellulales</taxon>
        <taxon>Lacipirellulaceae</taxon>
        <taxon>Lacipirellula</taxon>
    </lineage>
</organism>
<keyword evidence="3" id="KW-1185">Reference proteome</keyword>
<dbReference type="AlphaFoldDB" id="A0A517U4S1"/>
<keyword evidence="1" id="KW-1133">Transmembrane helix</keyword>
<dbReference type="EMBL" id="CP036339">
    <property type="protein sequence ID" value="QDT75632.1"/>
    <property type="molecule type" value="Genomic_DNA"/>
</dbReference>
<proteinExistence type="predicted"/>
<reference evidence="2 3" key="1">
    <citation type="submission" date="2019-02" db="EMBL/GenBank/DDBJ databases">
        <title>Deep-cultivation of Planctomycetes and their phenomic and genomic characterization uncovers novel biology.</title>
        <authorList>
            <person name="Wiegand S."/>
            <person name="Jogler M."/>
            <person name="Boedeker C."/>
            <person name="Pinto D."/>
            <person name="Vollmers J."/>
            <person name="Rivas-Marin E."/>
            <person name="Kohn T."/>
            <person name="Peeters S.H."/>
            <person name="Heuer A."/>
            <person name="Rast P."/>
            <person name="Oberbeckmann S."/>
            <person name="Bunk B."/>
            <person name="Jeske O."/>
            <person name="Meyerdierks A."/>
            <person name="Storesund J.E."/>
            <person name="Kallscheuer N."/>
            <person name="Luecker S."/>
            <person name="Lage O.M."/>
            <person name="Pohl T."/>
            <person name="Merkel B.J."/>
            <person name="Hornburger P."/>
            <person name="Mueller R.-W."/>
            <person name="Bruemmer F."/>
            <person name="Labrenz M."/>
            <person name="Spormann A.M."/>
            <person name="Op den Camp H."/>
            <person name="Overmann J."/>
            <person name="Amann R."/>
            <person name="Jetten M.S.M."/>
            <person name="Mascher T."/>
            <person name="Medema M.H."/>
            <person name="Devos D.P."/>
            <person name="Kaster A.-K."/>
            <person name="Ovreas L."/>
            <person name="Rohde M."/>
            <person name="Galperin M.Y."/>
            <person name="Jogler C."/>
        </authorList>
    </citation>
    <scope>NUCLEOTIDE SEQUENCE [LARGE SCALE GENOMIC DNA]</scope>
    <source>
        <strain evidence="2 3">I41</strain>
    </source>
</reference>
<dbReference type="KEGG" id="llh:I41_48720"/>
<feature type="transmembrane region" description="Helical" evidence="1">
    <location>
        <begin position="6"/>
        <end position="26"/>
    </location>
</feature>
<evidence type="ECO:0000313" key="2">
    <source>
        <dbReference type="EMBL" id="QDT75632.1"/>
    </source>
</evidence>
<evidence type="ECO:0000256" key="1">
    <source>
        <dbReference type="SAM" id="Phobius"/>
    </source>
</evidence>
<keyword evidence="1" id="KW-0812">Transmembrane</keyword>
<evidence type="ECO:0000313" key="3">
    <source>
        <dbReference type="Proteomes" id="UP000317909"/>
    </source>
</evidence>
<dbReference type="RefSeq" id="WP_145435372.1">
    <property type="nucleotide sequence ID" value="NZ_CP036339.1"/>
</dbReference>